<dbReference type="PROSITE" id="PS50985">
    <property type="entry name" value="GRAS"/>
    <property type="match status" value="1"/>
</dbReference>
<evidence type="ECO:0000256" key="3">
    <source>
        <dbReference type="ARBA" id="ARBA00023163"/>
    </source>
</evidence>
<gene>
    <name evidence="6" type="primary">RGL2</name>
    <name evidence="6" type="ORF">SDJN03_26410</name>
</gene>
<comment type="caution">
    <text evidence="5">Lacks conserved residue(s) required for the propagation of feature annotation.</text>
</comment>
<keyword evidence="7" id="KW-1185">Reference proteome</keyword>
<dbReference type="GO" id="GO:0005634">
    <property type="term" value="C:nucleus"/>
    <property type="evidence" value="ECO:0007669"/>
    <property type="project" value="UniProtKB-SubCell"/>
</dbReference>
<dbReference type="PANTHER" id="PTHR31636">
    <property type="entry name" value="OSJNBA0084A10.13 PROTEIN-RELATED"/>
    <property type="match status" value="1"/>
</dbReference>
<evidence type="ECO:0000313" key="7">
    <source>
        <dbReference type="Proteomes" id="UP000685013"/>
    </source>
</evidence>
<dbReference type="AlphaFoldDB" id="A0AAV6M740"/>
<evidence type="ECO:0000256" key="5">
    <source>
        <dbReference type="PROSITE-ProRule" id="PRU01191"/>
    </source>
</evidence>
<comment type="subcellular location">
    <subcellularLocation>
        <location evidence="1">Nucleus</location>
    </subcellularLocation>
</comment>
<dbReference type="InterPro" id="IPR005202">
    <property type="entry name" value="TF_GRAS"/>
</dbReference>
<organism evidence="6 7">
    <name type="scientific">Cucurbita argyrosperma subsp. sororia</name>
    <dbReference type="NCBI Taxonomy" id="37648"/>
    <lineage>
        <taxon>Eukaryota</taxon>
        <taxon>Viridiplantae</taxon>
        <taxon>Streptophyta</taxon>
        <taxon>Embryophyta</taxon>
        <taxon>Tracheophyta</taxon>
        <taxon>Spermatophyta</taxon>
        <taxon>Magnoliopsida</taxon>
        <taxon>eudicotyledons</taxon>
        <taxon>Gunneridae</taxon>
        <taxon>Pentapetalae</taxon>
        <taxon>rosids</taxon>
        <taxon>fabids</taxon>
        <taxon>Cucurbitales</taxon>
        <taxon>Cucurbitaceae</taxon>
        <taxon>Cucurbiteae</taxon>
        <taxon>Cucurbita</taxon>
    </lineage>
</organism>
<dbReference type="Pfam" id="PF03514">
    <property type="entry name" value="GRAS"/>
    <property type="match status" value="1"/>
</dbReference>
<feature type="region of interest" description="SAW" evidence="5">
    <location>
        <begin position="458"/>
        <end position="540"/>
    </location>
</feature>
<keyword evidence="3" id="KW-0804">Transcription</keyword>
<evidence type="ECO:0000256" key="2">
    <source>
        <dbReference type="ARBA" id="ARBA00023015"/>
    </source>
</evidence>
<accession>A0AAV6M740</accession>
<comment type="similarity">
    <text evidence="5">Belongs to the GRAS family.</text>
</comment>
<sequence>MADDFFPFTPFDFNGSLAGTFFPSNGIHQNQETELRGKEDDCAFGELGDFNFVSPDQSGFYQQDILKIGNETEYPQPNSDCLILNEILFESLQLLNSYGTKVKRMKGTDLEKRGGEASEENKSLSTEEILRVAGARYVHFFPEGHDEFYMPMHPCDFALAGLSVDERNDVELAHVLFAAAEKVSYQQYERASRLLQRCEWAASPSGNTVQRLVFYFAKALRKRINRETGRETIKEPKVDEVMSLEALRGCMKLPFQQVMHLTAVQAIFEHVKLITKVHLIDLEIRSGVHWSAFMKSLEDLKDELPINLLKITAVVSDKGHLIEQVGKWLENVAESLNIPFSFKAILVSDMMELKEEHFETEEHEMVAIYSPLVLRTMITRPASLENLMRVIRKLNPSIMVVSEIEANYNLSSFVNRFIESLFFTASYFDCLKTCIEEDEDSRRKIEGLCGERIENVVASEGSDRVVRSVKIEVWREFFGRFRMEEMELSDSCLSQAKFVAKGSRSANSDEFPPLDGGGRNQNTISSSYHLVPSDCFDLLRNLEFGNDHCKSGACKRKG</sequence>
<feature type="region of interest" description="Leucine repeat II (LRII)" evidence="5">
    <location>
        <begin position="324"/>
        <end position="356"/>
    </location>
</feature>
<name>A0AAV6M740_9ROSI</name>
<dbReference type="EMBL" id="JAGKQH010000017">
    <property type="protein sequence ID" value="KAG6575771.1"/>
    <property type="molecule type" value="Genomic_DNA"/>
</dbReference>
<evidence type="ECO:0000313" key="6">
    <source>
        <dbReference type="EMBL" id="KAG6575771.1"/>
    </source>
</evidence>
<comment type="caution">
    <text evidence="6">The sequence shown here is derived from an EMBL/GenBank/DDBJ whole genome shotgun (WGS) entry which is preliminary data.</text>
</comment>
<feature type="non-terminal residue" evidence="6">
    <location>
        <position position="1"/>
    </location>
</feature>
<dbReference type="Proteomes" id="UP000685013">
    <property type="component" value="Chromosome 17"/>
</dbReference>
<evidence type="ECO:0000256" key="1">
    <source>
        <dbReference type="ARBA" id="ARBA00004123"/>
    </source>
</evidence>
<proteinExistence type="inferred from homology"/>
<keyword evidence="2" id="KW-0805">Transcription regulation</keyword>
<reference evidence="6 7" key="1">
    <citation type="journal article" date="2021" name="Hortic Res">
        <title>The domestication of Cucurbita argyrosperma as revealed by the genome of its wild relative.</title>
        <authorList>
            <person name="Barrera-Redondo J."/>
            <person name="Sanchez-de la Vega G."/>
            <person name="Aguirre-Liguori J.A."/>
            <person name="Castellanos-Morales G."/>
            <person name="Gutierrez-Guerrero Y.T."/>
            <person name="Aguirre-Dugua X."/>
            <person name="Aguirre-Planter E."/>
            <person name="Tenaillon M.I."/>
            <person name="Lira-Saade R."/>
            <person name="Eguiarte L.E."/>
        </authorList>
    </citation>
    <scope>NUCLEOTIDE SEQUENCE [LARGE SCALE GENOMIC DNA]</scope>
    <source>
        <strain evidence="6">JBR-2021</strain>
    </source>
</reference>
<protein>
    <submittedName>
        <fullName evidence="6">DELLA protein RGL2</fullName>
    </submittedName>
</protein>
<keyword evidence="4" id="KW-0539">Nucleus</keyword>
<evidence type="ECO:0000256" key="4">
    <source>
        <dbReference type="ARBA" id="ARBA00023242"/>
    </source>
</evidence>